<evidence type="ECO:0000313" key="2">
    <source>
        <dbReference type="Proteomes" id="UP001429580"/>
    </source>
</evidence>
<evidence type="ECO:0000313" key="1">
    <source>
        <dbReference type="EMBL" id="NIJ60284.1"/>
    </source>
</evidence>
<proteinExistence type="predicted"/>
<accession>A0ABX0V749</accession>
<sequence>MAGNAIDGGERAIDMARRQRAPVDTAPIDARARFNGGVDVATAGSSRAGGRVYARAMPVSRGLYALRYIAAEDGGVPPKVVASFAPDSDPGARLFYGPDNADGVLRAPGDALVVSVASDSVVVVTIFVEGAARNDGVKLKLDRLDRVTDRDESALRQSAGREAGASEALPVFMSGHIAYRGDVTTRTGEWLGEPSAQEDIEGFSVHWPRRPIGVDIGYGCEVAGLGEVPETLTGDFVGTRKRMLPVVSISFRLRDEKAEQFDLELEAAFRDGSLVKVSGREVSARARDGVSPLVGVRLLVRKLRASDVEGKGPNGVPAGIQSGRVKLYRGSSGGRLSVAGQGQLP</sequence>
<protein>
    <submittedName>
        <fullName evidence="1">Uncharacterized protein</fullName>
    </submittedName>
</protein>
<reference evidence="1 2" key="1">
    <citation type="submission" date="2020-03" db="EMBL/GenBank/DDBJ databases">
        <title>Genomic Encyclopedia of Type Strains, Phase IV (KMG-IV): sequencing the most valuable type-strain genomes for metagenomic binning, comparative biology and taxonomic classification.</title>
        <authorList>
            <person name="Goeker M."/>
        </authorList>
    </citation>
    <scope>NUCLEOTIDE SEQUENCE [LARGE SCALE GENOMIC DNA]</scope>
    <source>
        <strain evidence="1 2">DSM 103870</strain>
    </source>
</reference>
<comment type="caution">
    <text evidence="1">The sequence shown here is derived from an EMBL/GenBank/DDBJ whole genome shotgun (WGS) entry which is preliminary data.</text>
</comment>
<gene>
    <name evidence="1" type="ORF">FHS82_004154</name>
</gene>
<organism evidence="1 2">
    <name type="scientific">Pseudochelatococcus lubricantis</name>
    <dbReference type="NCBI Taxonomy" id="1538102"/>
    <lineage>
        <taxon>Bacteria</taxon>
        <taxon>Pseudomonadati</taxon>
        <taxon>Pseudomonadota</taxon>
        <taxon>Alphaproteobacteria</taxon>
        <taxon>Hyphomicrobiales</taxon>
        <taxon>Chelatococcaceae</taxon>
        <taxon>Pseudochelatococcus</taxon>
    </lineage>
</organism>
<name>A0ABX0V749_9HYPH</name>
<dbReference type="RefSeq" id="WP_166956540.1">
    <property type="nucleotide sequence ID" value="NZ_JAASQI010000019.1"/>
</dbReference>
<keyword evidence="2" id="KW-1185">Reference proteome</keyword>
<dbReference type="Proteomes" id="UP001429580">
    <property type="component" value="Unassembled WGS sequence"/>
</dbReference>
<dbReference type="EMBL" id="JAASQI010000019">
    <property type="protein sequence ID" value="NIJ60284.1"/>
    <property type="molecule type" value="Genomic_DNA"/>
</dbReference>